<dbReference type="AlphaFoldDB" id="A0A382BSU8"/>
<dbReference type="EMBL" id="UINC01031213">
    <property type="protein sequence ID" value="SVB16906.1"/>
    <property type="molecule type" value="Genomic_DNA"/>
</dbReference>
<name>A0A382BSU8_9ZZZZ</name>
<gene>
    <name evidence="1" type="ORF">METZ01_LOCUS169760</name>
</gene>
<proteinExistence type="predicted"/>
<evidence type="ECO:0000313" key="1">
    <source>
        <dbReference type="EMBL" id="SVB16906.1"/>
    </source>
</evidence>
<organism evidence="1">
    <name type="scientific">marine metagenome</name>
    <dbReference type="NCBI Taxonomy" id="408172"/>
    <lineage>
        <taxon>unclassified sequences</taxon>
        <taxon>metagenomes</taxon>
        <taxon>ecological metagenomes</taxon>
    </lineage>
</organism>
<accession>A0A382BSU8</accession>
<reference evidence="1" key="1">
    <citation type="submission" date="2018-05" db="EMBL/GenBank/DDBJ databases">
        <authorList>
            <person name="Lanie J.A."/>
            <person name="Ng W.-L."/>
            <person name="Kazmierczak K.M."/>
            <person name="Andrzejewski T.M."/>
            <person name="Davidsen T.M."/>
            <person name="Wayne K.J."/>
            <person name="Tettelin H."/>
            <person name="Glass J.I."/>
            <person name="Rusch D."/>
            <person name="Podicherti R."/>
            <person name="Tsui H.-C.T."/>
            <person name="Winkler M.E."/>
        </authorList>
    </citation>
    <scope>NUCLEOTIDE SEQUENCE</scope>
</reference>
<protein>
    <submittedName>
        <fullName evidence="1">Uncharacterized protein</fullName>
    </submittedName>
</protein>
<feature type="non-terminal residue" evidence="1">
    <location>
        <position position="50"/>
    </location>
</feature>
<sequence>MNPSFSNQDQGFRYSMCGGAGSTGAGNTSGVGFDVSITNNSGVKITCALD</sequence>